<evidence type="ECO:0000256" key="3">
    <source>
        <dbReference type="ARBA" id="ARBA00022679"/>
    </source>
</evidence>
<feature type="compositionally biased region" description="Polar residues" evidence="4">
    <location>
        <begin position="657"/>
        <end position="671"/>
    </location>
</feature>
<dbReference type="AlphaFoldDB" id="A0A8C6BTQ9"/>
<dbReference type="GO" id="GO:0000209">
    <property type="term" value="P:protein polyubiquitination"/>
    <property type="evidence" value="ECO:0007669"/>
    <property type="project" value="TreeGrafter"/>
</dbReference>
<dbReference type="Pfam" id="PF26084">
    <property type="entry name" value="PWI_Topors"/>
    <property type="match status" value="1"/>
</dbReference>
<proteinExistence type="predicted"/>
<feature type="compositionally biased region" description="Basic and acidic residues" evidence="4">
    <location>
        <begin position="599"/>
        <end position="613"/>
    </location>
</feature>
<feature type="region of interest" description="Disordered" evidence="4">
    <location>
        <begin position="644"/>
        <end position="671"/>
    </location>
</feature>
<evidence type="ECO:0000256" key="4">
    <source>
        <dbReference type="SAM" id="MobiDB-lite"/>
    </source>
</evidence>
<name>A0A8C6BTQ9_MONMO</name>
<dbReference type="InterPro" id="IPR058745">
    <property type="entry name" value="PWI_Topors"/>
</dbReference>
<dbReference type="GO" id="GO:0006513">
    <property type="term" value="P:protein monoubiquitination"/>
    <property type="evidence" value="ECO:0007669"/>
    <property type="project" value="TreeGrafter"/>
</dbReference>
<feature type="region of interest" description="Disordered" evidence="4">
    <location>
        <begin position="570"/>
        <end position="625"/>
    </location>
</feature>
<evidence type="ECO:0000256" key="2">
    <source>
        <dbReference type="ARBA" id="ARBA00012483"/>
    </source>
</evidence>
<dbReference type="EC" id="2.3.2.27" evidence="2"/>
<dbReference type="Proteomes" id="UP000694561">
    <property type="component" value="Unplaced"/>
</dbReference>
<dbReference type="GO" id="GO:0061630">
    <property type="term" value="F:ubiquitin protein ligase activity"/>
    <property type="evidence" value="ECO:0007669"/>
    <property type="project" value="UniProtKB-EC"/>
</dbReference>
<comment type="catalytic activity">
    <reaction evidence="1">
        <text>S-ubiquitinyl-[E2 ubiquitin-conjugating enzyme]-L-cysteine + [acceptor protein]-L-lysine = [E2 ubiquitin-conjugating enzyme]-L-cysteine + N(6)-ubiquitinyl-[acceptor protein]-L-lysine.</text>
        <dbReference type="EC" id="2.3.2.27"/>
    </reaction>
</comment>
<evidence type="ECO:0000313" key="6">
    <source>
        <dbReference type="Ensembl" id="ENSMMNP00015021612.1"/>
    </source>
</evidence>
<evidence type="ECO:0000313" key="7">
    <source>
        <dbReference type="Proteomes" id="UP000694561"/>
    </source>
</evidence>
<feature type="domain" description="Topors PWI-like" evidence="5">
    <location>
        <begin position="172"/>
        <end position="241"/>
    </location>
</feature>
<evidence type="ECO:0000259" key="5">
    <source>
        <dbReference type="Pfam" id="PF26084"/>
    </source>
</evidence>
<dbReference type="PANTHER" id="PTHR46077">
    <property type="entry name" value="E3 UBIQUITIN-PROTEIN LIGASE TOPORS"/>
    <property type="match status" value="1"/>
</dbReference>
<protein>
    <recommendedName>
        <fullName evidence="2">RING-type E3 ubiquitin transferase</fullName>
        <ecNumber evidence="2">2.3.2.27</ecNumber>
    </recommendedName>
</protein>
<keyword evidence="7" id="KW-1185">Reference proteome</keyword>
<evidence type="ECO:0000256" key="1">
    <source>
        <dbReference type="ARBA" id="ARBA00000900"/>
    </source>
</evidence>
<keyword evidence="3" id="KW-0808">Transferase</keyword>
<feature type="compositionally biased region" description="Polar residues" evidence="4">
    <location>
        <begin position="582"/>
        <end position="597"/>
    </location>
</feature>
<dbReference type="PANTHER" id="PTHR46077:SF3">
    <property type="entry name" value="TOPOISOMERASE I BINDING, ARGININE_SERINE-RICH LIKE"/>
    <property type="match status" value="1"/>
</dbReference>
<reference evidence="6" key="2">
    <citation type="submission" date="2025-09" db="UniProtKB">
        <authorList>
            <consortium name="Ensembl"/>
        </authorList>
    </citation>
    <scope>IDENTIFICATION</scope>
</reference>
<dbReference type="GeneTree" id="ENSGT00530000064170"/>
<sequence>MQLDFSSDCECPNCLESIQNEADWNPYSNKSSNESLHSRLRKKSMPSSSVQCFPSQCCSARPGDDTKEDSVFLPSEEVSYVVTSENNHLGLNLEGITRNIRPLRELTVQELLRKFGDSKKFQPNSMSVGHFRDQVVMKFRRALYYSGIWVAHVQGYRFEKHLSASYFKRNPGCLHRLVRWLKRELTVVYGAYGYTVKNILATVLHHMTKFDLDSESFISLLEPYLQQDTHHFLHEFISFFHSPYNMETYDQQAIYQSPYASPWVEKRSVASAPVLPLPKDQTELASQHDIKVYKHPGLESISKRSKSKMHAWIKDKSEPGDHKGITYTYSMLLNWATPRERGPGLLNCKKNVKEKKTEGIKLFPGHAQDMGKSETTVRTFSSPAIFNQGQPWKDSLREEKVFNVGQQINFQKKEEKNKFADSPPKTFQRRLPRQISLINCKSRKRDPSWSCISETAFTSKRDGRKLSSFRKKRIKCRQPSQFAEVGSHCSRGIQRPSSSRTQRSKSWCAGLTKRSVSRDSSNLSLRGSHRREYFTPNICCEPSREKKAHGYESDCGRPSSATVQYMKLPSTAGKRPKCPSKSEASSQSGSHCNSPTCLQREKHISPSKEEMKSKTTFPRARKTRAVRHRRNKCQCLETQTTEEVSDEMGDLNDVRQKSSLSECAPSSTKNL</sequence>
<organism evidence="6 7">
    <name type="scientific">Monodon monoceros</name>
    <name type="common">Narwhal</name>
    <name type="synonym">Ceratodon monodon</name>
    <dbReference type="NCBI Taxonomy" id="40151"/>
    <lineage>
        <taxon>Eukaryota</taxon>
        <taxon>Metazoa</taxon>
        <taxon>Chordata</taxon>
        <taxon>Craniata</taxon>
        <taxon>Vertebrata</taxon>
        <taxon>Euteleostomi</taxon>
        <taxon>Mammalia</taxon>
        <taxon>Eutheria</taxon>
        <taxon>Laurasiatheria</taxon>
        <taxon>Artiodactyla</taxon>
        <taxon>Whippomorpha</taxon>
        <taxon>Cetacea</taxon>
        <taxon>Odontoceti</taxon>
        <taxon>Monodontidae</taxon>
        <taxon>Monodon</taxon>
    </lineage>
</organism>
<dbReference type="Ensembl" id="ENSMMNT00015023748.1">
    <property type="protein sequence ID" value="ENSMMNP00015021612.1"/>
    <property type="gene ID" value="ENSMMNG00015015883.1"/>
</dbReference>
<reference evidence="6" key="1">
    <citation type="submission" date="2025-08" db="UniProtKB">
        <authorList>
            <consortium name="Ensembl"/>
        </authorList>
    </citation>
    <scope>IDENTIFICATION</scope>
</reference>
<accession>A0A8C6BTQ9</accession>